<dbReference type="Gene3D" id="1.10.287.560">
    <property type="entry name" value="Histidine kinase CheA-like, homodimeric domain"/>
    <property type="match status" value="1"/>
</dbReference>
<evidence type="ECO:0000256" key="1">
    <source>
        <dbReference type="ARBA" id="ARBA00000085"/>
    </source>
</evidence>
<evidence type="ECO:0000313" key="16">
    <source>
        <dbReference type="EMBL" id="SOD96040.1"/>
    </source>
</evidence>
<evidence type="ECO:0000259" key="15">
    <source>
        <dbReference type="PROSITE" id="PS50894"/>
    </source>
</evidence>
<feature type="domain" description="HPt" evidence="15">
    <location>
        <begin position="1"/>
        <end position="101"/>
    </location>
</feature>
<dbReference type="Proteomes" id="UP000219621">
    <property type="component" value="Unassembled WGS sequence"/>
</dbReference>
<evidence type="ECO:0000256" key="7">
    <source>
        <dbReference type="ARBA" id="ARBA00023012"/>
    </source>
</evidence>
<dbReference type="InterPro" id="IPR036641">
    <property type="entry name" value="HPT_dom_sf"/>
</dbReference>
<feature type="modified residue" description="4-aspartylphosphate" evidence="10">
    <location>
        <position position="907"/>
    </location>
</feature>
<dbReference type="Pfam" id="PF02895">
    <property type="entry name" value="H-kinase_dim"/>
    <property type="match status" value="1"/>
</dbReference>
<dbReference type="Gene3D" id="2.40.50.180">
    <property type="entry name" value="CheA-289, Domain 4"/>
    <property type="match status" value="1"/>
</dbReference>
<evidence type="ECO:0000259" key="13">
    <source>
        <dbReference type="PROSITE" id="PS50110"/>
    </source>
</evidence>
<dbReference type="InterPro" id="IPR036061">
    <property type="entry name" value="CheW-like_dom_sf"/>
</dbReference>
<dbReference type="InterPro" id="IPR051315">
    <property type="entry name" value="Bact_Chemotaxis_CheA"/>
</dbReference>
<comment type="catalytic activity">
    <reaction evidence="1">
        <text>ATP + protein L-histidine = ADP + protein N-phospho-L-histidine.</text>
        <dbReference type="EC" id="2.7.13.3"/>
    </reaction>
</comment>
<proteinExistence type="predicted"/>
<dbReference type="SUPFAM" id="SSF52172">
    <property type="entry name" value="CheY-like"/>
    <property type="match status" value="1"/>
</dbReference>
<dbReference type="SMART" id="SM00387">
    <property type="entry name" value="HATPase_c"/>
    <property type="match status" value="1"/>
</dbReference>
<name>A0A286GKK5_9PROT</name>
<gene>
    <name evidence="16" type="ORF">SAMN05421508_105125</name>
</gene>
<feature type="domain" description="CheW-like" evidence="14">
    <location>
        <begin position="520"/>
        <end position="688"/>
    </location>
</feature>
<dbReference type="PRINTS" id="PR00344">
    <property type="entry name" value="BCTRLSENSOR"/>
</dbReference>
<dbReference type="OrthoDB" id="9803176at2"/>
<dbReference type="InterPro" id="IPR003594">
    <property type="entry name" value="HATPase_dom"/>
</dbReference>
<dbReference type="EC" id="2.7.13.3" evidence="2"/>
<dbReference type="InterPro" id="IPR037006">
    <property type="entry name" value="CheA-like_homodim_sf"/>
</dbReference>
<dbReference type="AlphaFoldDB" id="A0A286GKK5"/>
<keyword evidence="6 16" id="KW-0418">Kinase</keyword>
<dbReference type="SUPFAM" id="SSF55874">
    <property type="entry name" value="ATPase domain of HSP90 chaperone/DNA topoisomerase II/histidine kinase"/>
    <property type="match status" value="1"/>
</dbReference>
<feature type="compositionally biased region" description="Low complexity" evidence="11">
    <location>
        <begin position="234"/>
        <end position="258"/>
    </location>
</feature>
<dbReference type="SMART" id="SM00260">
    <property type="entry name" value="CheW"/>
    <property type="match status" value="2"/>
</dbReference>
<keyword evidence="17" id="KW-1185">Reference proteome</keyword>
<reference evidence="16 17" key="1">
    <citation type="submission" date="2017-09" db="EMBL/GenBank/DDBJ databases">
        <authorList>
            <person name="Ehlers B."/>
            <person name="Leendertz F.H."/>
        </authorList>
    </citation>
    <scope>NUCLEOTIDE SEQUENCE [LARGE SCALE GENOMIC DNA]</scope>
    <source>
        <strain evidence="16 17">USBA 140</strain>
    </source>
</reference>
<evidence type="ECO:0000256" key="4">
    <source>
        <dbReference type="ARBA" id="ARBA00022553"/>
    </source>
</evidence>
<dbReference type="InterPro" id="IPR004358">
    <property type="entry name" value="Sig_transdc_His_kin-like_C"/>
</dbReference>
<dbReference type="Pfam" id="PF00072">
    <property type="entry name" value="Response_reg"/>
    <property type="match status" value="1"/>
</dbReference>
<dbReference type="SUPFAM" id="SSF47384">
    <property type="entry name" value="Homodimeric domain of signal transducing histidine kinase"/>
    <property type="match status" value="1"/>
</dbReference>
<evidence type="ECO:0000256" key="6">
    <source>
        <dbReference type="ARBA" id="ARBA00022777"/>
    </source>
</evidence>
<dbReference type="GO" id="GO:0006935">
    <property type="term" value="P:chemotaxis"/>
    <property type="evidence" value="ECO:0007669"/>
    <property type="project" value="UniProtKB-KW"/>
</dbReference>
<evidence type="ECO:0000256" key="5">
    <source>
        <dbReference type="ARBA" id="ARBA00022679"/>
    </source>
</evidence>
<dbReference type="Pfam" id="PF01584">
    <property type="entry name" value="CheW"/>
    <property type="match status" value="2"/>
</dbReference>
<evidence type="ECO:0000256" key="11">
    <source>
        <dbReference type="SAM" id="MobiDB-lite"/>
    </source>
</evidence>
<dbReference type="PANTHER" id="PTHR43395">
    <property type="entry name" value="SENSOR HISTIDINE KINASE CHEA"/>
    <property type="match status" value="1"/>
</dbReference>
<comment type="function">
    <text evidence="8">Involved in the transmission of sensory signals from the chemoreceptors to the flagellar motors. CheA is autophosphorylated; it can transfer its phosphate group to either CheB or CheY.</text>
</comment>
<feature type="region of interest" description="Disordered" evidence="11">
    <location>
        <begin position="208"/>
        <end position="267"/>
    </location>
</feature>
<evidence type="ECO:0000256" key="2">
    <source>
        <dbReference type="ARBA" id="ARBA00012438"/>
    </source>
</evidence>
<dbReference type="PROSITE" id="PS50851">
    <property type="entry name" value="CHEW"/>
    <property type="match status" value="2"/>
</dbReference>
<evidence type="ECO:0000256" key="8">
    <source>
        <dbReference type="ARBA" id="ARBA00035100"/>
    </source>
</evidence>
<evidence type="ECO:0000256" key="9">
    <source>
        <dbReference type="PROSITE-ProRule" id="PRU00110"/>
    </source>
</evidence>
<dbReference type="PROSITE" id="PS50109">
    <property type="entry name" value="HIS_KIN"/>
    <property type="match status" value="1"/>
</dbReference>
<evidence type="ECO:0000256" key="3">
    <source>
        <dbReference type="ARBA" id="ARBA00021495"/>
    </source>
</evidence>
<dbReference type="Gene3D" id="2.30.30.40">
    <property type="entry name" value="SH3 Domains"/>
    <property type="match status" value="1"/>
</dbReference>
<dbReference type="SUPFAM" id="SSF47226">
    <property type="entry name" value="Histidine-containing phosphotransfer domain, HPT domain"/>
    <property type="match status" value="1"/>
</dbReference>
<dbReference type="InterPro" id="IPR001789">
    <property type="entry name" value="Sig_transdc_resp-reg_receiver"/>
</dbReference>
<dbReference type="InterPro" id="IPR002545">
    <property type="entry name" value="CheW-lke_dom"/>
</dbReference>
<dbReference type="SMART" id="SM00073">
    <property type="entry name" value="HPT"/>
    <property type="match status" value="1"/>
</dbReference>
<keyword evidence="4 10" id="KW-0597">Phosphoprotein</keyword>
<feature type="modified residue" description="Phosphohistidine" evidence="9">
    <location>
        <position position="44"/>
    </location>
</feature>
<accession>A0A286GKK5</accession>
<dbReference type="Gene3D" id="1.20.120.160">
    <property type="entry name" value="HPT domain"/>
    <property type="match status" value="1"/>
</dbReference>
<protein>
    <recommendedName>
        <fullName evidence="3">Chemotaxis protein CheA</fullName>
        <ecNumber evidence="2">2.7.13.3</ecNumber>
    </recommendedName>
</protein>
<dbReference type="GO" id="GO:0000155">
    <property type="term" value="F:phosphorelay sensor kinase activity"/>
    <property type="evidence" value="ECO:0007669"/>
    <property type="project" value="InterPro"/>
</dbReference>
<dbReference type="PANTHER" id="PTHR43395:SF1">
    <property type="entry name" value="CHEMOTAXIS PROTEIN CHEA"/>
    <property type="match status" value="1"/>
</dbReference>
<dbReference type="RefSeq" id="WP_097279504.1">
    <property type="nucleotide sequence ID" value="NZ_OCNJ01000005.1"/>
</dbReference>
<dbReference type="Gene3D" id="3.30.565.10">
    <property type="entry name" value="Histidine kinase-like ATPase, C-terminal domain"/>
    <property type="match status" value="1"/>
</dbReference>
<dbReference type="SUPFAM" id="SSF50341">
    <property type="entry name" value="CheW-like"/>
    <property type="match status" value="2"/>
</dbReference>
<dbReference type="Pfam" id="PF01627">
    <property type="entry name" value="Hpt"/>
    <property type="match status" value="1"/>
</dbReference>
<dbReference type="CDD" id="cd00088">
    <property type="entry name" value="HPT"/>
    <property type="match status" value="1"/>
</dbReference>
<dbReference type="Gene3D" id="3.40.50.2300">
    <property type="match status" value="1"/>
</dbReference>
<dbReference type="EMBL" id="OCNJ01000005">
    <property type="protein sequence ID" value="SOD96040.1"/>
    <property type="molecule type" value="Genomic_DNA"/>
</dbReference>
<dbReference type="SMART" id="SM00448">
    <property type="entry name" value="REC"/>
    <property type="match status" value="1"/>
</dbReference>
<dbReference type="InterPro" id="IPR008207">
    <property type="entry name" value="Sig_transdc_His_kin_Hpt_dom"/>
</dbReference>
<dbReference type="InterPro" id="IPR004105">
    <property type="entry name" value="CheA-like_dim"/>
</dbReference>
<evidence type="ECO:0000313" key="17">
    <source>
        <dbReference type="Proteomes" id="UP000219621"/>
    </source>
</evidence>
<evidence type="ECO:0000259" key="12">
    <source>
        <dbReference type="PROSITE" id="PS50109"/>
    </source>
</evidence>
<evidence type="ECO:0000259" key="14">
    <source>
        <dbReference type="PROSITE" id="PS50851"/>
    </source>
</evidence>
<dbReference type="CDD" id="cd16916">
    <property type="entry name" value="HATPase_CheA-like"/>
    <property type="match status" value="1"/>
</dbReference>
<dbReference type="PROSITE" id="PS50894">
    <property type="entry name" value="HPT"/>
    <property type="match status" value="1"/>
</dbReference>
<dbReference type="GO" id="GO:0005524">
    <property type="term" value="F:ATP binding"/>
    <property type="evidence" value="ECO:0007669"/>
    <property type="project" value="UniProtKB-KW"/>
</dbReference>
<keyword evidence="5" id="KW-0808">Transferase</keyword>
<sequence length="977" mass="104899">MDDLLSEFLTETSESLATLDVELVNLEQNPNDRDILSNIFRLVHTIKGTCGFLGLPRLESLAHAGENVLGKFRDGELEVTPAAVTLILCSIDRIKEILTHLEKTEQEPEGTDEDLKVQLNAAAEGKLEAAVAAAPAAASAGPVVSDQGFPVAAELLAEFEQATTGAGASGPKVSDQGFPVAAELLAEVEAAQAAGKRAATEAELQAELAAEAERERKAAEAAAKAAPPAPAPSVPAAAAKPPAPVAKAAPAKAEAPPAAEKKGSESSVASQSIRVNVDLLENLMTLVSELVLTRNQLLQMVRGRDDSEFAAPLQRLSHITSDLQEGVMKTRMQPIGNAWAKLPRIVRDLSIEMGKKIDLQMYGAETELDRQVLELIKDPLTHMVRNSADHGLEDTEGRIAAGKPEVGVVKLNAYHEGGHIIIEISDDGRGLNLQKIRDKAIMNGLATEAEIDNMSDQQIAQFIFKAGLSTAEKVTSVSGRGVGMDVVRTNIEKIGGTIELKTQWGRGSTFTIKIPLTLAIVSALIVECASERFAIPQISVLELVRVTKNSETGIEMISNAPVLRLRDRLLPLVSLGNLLKLRKTSVHEEVEALIDAEDGKPVKKTAGKIGGAHVAGSDSAETFIVVTQVGTYTFGIIVDRVFDTEEIVVKPVAPILRHITMFSGNTILGDGSVIMILDPNGIATATGEMGLGGGQTTDTQASHDTHSDEKTSLLVFRAGGKDLKAVPLALVARLEEIDCATIEHSYGRPVVQYRGQLMPLVMVNERYEMPSDGRQPVLVFSDRDRSMGLVVDEIVDIVEDRLKVELKADKMGVIGTAIIGEKATDVIDTGYYLTQAFGDWFGNPDEAAPSLAGGKKRVLLVDDSPFFRNLLTPLLSVAGYTVTAVDSADRALVMREQGLEFDAIISDIEMPGMDGFHFAETIRSDARWAKTPLVALSSHATQKDFERGREVGFDDYVTKFDRDALLETLKSTLSIRV</sequence>
<dbReference type="GO" id="GO:0005737">
    <property type="term" value="C:cytoplasm"/>
    <property type="evidence" value="ECO:0007669"/>
    <property type="project" value="InterPro"/>
</dbReference>
<keyword evidence="7" id="KW-0902">Two-component regulatory system</keyword>
<dbReference type="FunFam" id="3.30.565.10:FF:000016">
    <property type="entry name" value="Chemotaxis protein CheA, putative"/>
    <property type="match status" value="1"/>
</dbReference>
<organism evidence="16 17">
    <name type="scientific">Caenispirillum bisanense</name>
    <dbReference type="NCBI Taxonomy" id="414052"/>
    <lineage>
        <taxon>Bacteria</taxon>
        <taxon>Pseudomonadati</taxon>
        <taxon>Pseudomonadota</taxon>
        <taxon>Alphaproteobacteria</taxon>
        <taxon>Rhodospirillales</taxon>
        <taxon>Novispirillaceae</taxon>
        <taxon>Caenispirillum</taxon>
    </lineage>
</organism>
<dbReference type="Pfam" id="PF02518">
    <property type="entry name" value="HATPase_c"/>
    <property type="match status" value="1"/>
</dbReference>
<dbReference type="InterPro" id="IPR036890">
    <property type="entry name" value="HATPase_C_sf"/>
</dbReference>
<dbReference type="InterPro" id="IPR005467">
    <property type="entry name" value="His_kinase_dom"/>
</dbReference>
<dbReference type="PROSITE" id="PS50110">
    <property type="entry name" value="RESPONSE_REGULATORY"/>
    <property type="match status" value="1"/>
</dbReference>
<evidence type="ECO:0000256" key="10">
    <source>
        <dbReference type="PROSITE-ProRule" id="PRU00169"/>
    </source>
</evidence>
<feature type="domain" description="Histidine kinase" evidence="12">
    <location>
        <begin position="268"/>
        <end position="518"/>
    </location>
</feature>
<feature type="domain" description="Response regulatory" evidence="13">
    <location>
        <begin position="857"/>
        <end position="974"/>
    </location>
</feature>
<feature type="domain" description="CheW-like" evidence="14">
    <location>
        <begin position="710"/>
        <end position="838"/>
    </location>
</feature>
<dbReference type="SMART" id="SM01231">
    <property type="entry name" value="H-kinase_dim"/>
    <property type="match status" value="1"/>
</dbReference>
<dbReference type="InterPro" id="IPR036097">
    <property type="entry name" value="HisK_dim/P_sf"/>
</dbReference>
<dbReference type="InterPro" id="IPR011006">
    <property type="entry name" value="CheY-like_superfamily"/>
</dbReference>